<gene>
    <name evidence="1" type="ORF">VKT23_012312</name>
</gene>
<protein>
    <submittedName>
        <fullName evidence="1">Uncharacterized protein</fullName>
    </submittedName>
</protein>
<evidence type="ECO:0000313" key="1">
    <source>
        <dbReference type="EMBL" id="KAK7452208.1"/>
    </source>
</evidence>
<dbReference type="Proteomes" id="UP001498398">
    <property type="component" value="Unassembled WGS sequence"/>
</dbReference>
<proteinExistence type="predicted"/>
<dbReference type="EMBL" id="JBANRG010000029">
    <property type="protein sequence ID" value="KAK7452208.1"/>
    <property type="molecule type" value="Genomic_DNA"/>
</dbReference>
<evidence type="ECO:0000313" key="2">
    <source>
        <dbReference type="Proteomes" id="UP001498398"/>
    </source>
</evidence>
<name>A0ABR1JBL0_9AGAR</name>
<keyword evidence="2" id="KW-1185">Reference proteome</keyword>
<sequence>MPRDRLEPSPLGLLRRQPPLGISFEGIIPSRRLLRSLFLELRLGPGGVCGGAGTAGAGGGEGGGDI</sequence>
<organism evidence="1 2">
    <name type="scientific">Marasmiellus scandens</name>
    <dbReference type="NCBI Taxonomy" id="2682957"/>
    <lineage>
        <taxon>Eukaryota</taxon>
        <taxon>Fungi</taxon>
        <taxon>Dikarya</taxon>
        <taxon>Basidiomycota</taxon>
        <taxon>Agaricomycotina</taxon>
        <taxon>Agaricomycetes</taxon>
        <taxon>Agaricomycetidae</taxon>
        <taxon>Agaricales</taxon>
        <taxon>Marasmiineae</taxon>
        <taxon>Omphalotaceae</taxon>
        <taxon>Marasmiellus</taxon>
    </lineage>
</organism>
<comment type="caution">
    <text evidence="1">The sequence shown here is derived from an EMBL/GenBank/DDBJ whole genome shotgun (WGS) entry which is preliminary data.</text>
</comment>
<accession>A0ABR1JBL0</accession>
<reference evidence="1 2" key="1">
    <citation type="submission" date="2024-01" db="EMBL/GenBank/DDBJ databases">
        <title>A draft genome for the cacao thread blight pathogen Marasmiellus scandens.</title>
        <authorList>
            <person name="Baruah I.K."/>
            <person name="Leung J."/>
            <person name="Bukari Y."/>
            <person name="Amoako-Attah I."/>
            <person name="Meinhardt L.W."/>
            <person name="Bailey B.A."/>
            <person name="Cohen S.P."/>
        </authorList>
    </citation>
    <scope>NUCLEOTIDE SEQUENCE [LARGE SCALE GENOMIC DNA]</scope>
    <source>
        <strain evidence="1 2">GH-19</strain>
    </source>
</reference>